<evidence type="ECO:0000256" key="6">
    <source>
        <dbReference type="ARBA" id="ARBA00022692"/>
    </source>
</evidence>
<dbReference type="GO" id="GO:0005886">
    <property type="term" value="C:plasma membrane"/>
    <property type="evidence" value="ECO:0007669"/>
    <property type="project" value="TreeGrafter"/>
</dbReference>
<dbReference type="CDD" id="cd00075">
    <property type="entry name" value="HATPase"/>
    <property type="match status" value="1"/>
</dbReference>
<gene>
    <name evidence="14" type="ORF">CDQ84_02420</name>
</gene>
<dbReference type="SUPFAM" id="SSF55874">
    <property type="entry name" value="ATPase domain of HSP90 chaperone/DNA topoisomerase II/histidine kinase"/>
    <property type="match status" value="1"/>
</dbReference>
<dbReference type="KEGG" id="cthd:CDO33_11340"/>
<dbReference type="PANTHER" id="PTHR45436:SF5">
    <property type="entry name" value="SENSOR HISTIDINE KINASE TRCS"/>
    <property type="match status" value="1"/>
</dbReference>
<evidence type="ECO:0000313" key="15">
    <source>
        <dbReference type="Proteomes" id="UP000236151"/>
    </source>
</evidence>
<organism evidence="14 15">
    <name type="scientific">Clostridium thermosuccinogenes</name>
    <dbReference type="NCBI Taxonomy" id="84032"/>
    <lineage>
        <taxon>Bacteria</taxon>
        <taxon>Bacillati</taxon>
        <taxon>Bacillota</taxon>
        <taxon>Clostridia</taxon>
        <taxon>Eubacteriales</taxon>
        <taxon>Clostridiaceae</taxon>
        <taxon>Clostridium</taxon>
    </lineage>
</organism>
<dbReference type="PANTHER" id="PTHR45436">
    <property type="entry name" value="SENSOR HISTIDINE KINASE YKOH"/>
    <property type="match status" value="1"/>
</dbReference>
<keyword evidence="9" id="KW-0902">Two-component regulatory system</keyword>
<protein>
    <recommendedName>
        <fullName evidence="3">histidine kinase</fullName>
        <ecNumber evidence="3">2.7.13.3</ecNumber>
    </recommendedName>
</protein>
<dbReference type="EC" id="2.7.13.3" evidence="3"/>
<name>A0A2K2FR58_9CLOT</name>
<comment type="subcellular location">
    <subcellularLocation>
        <location evidence="2">Membrane</location>
    </subcellularLocation>
</comment>
<dbReference type="SMART" id="SM00387">
    <property type="entry name" value="HATPase_c"/>
    <property type="match status" value="1"/>
</dbReference>
<dbReference type="Gene3D" id="1.10.287.130">
    <property type="match status" value="1"/>
</dbReference>
<evidence type="ECO:0000256" key="7">
    <source>
        <dbReference type="ARBA" id="ARBA00022777"/>
    </source>
</evidence>
<dbReference type="SUPFAM" id="SSF47384">
    <property type="entry name" value="Homodimeric domain of signal transducing histidine kinase"/>
    <property type="match status" value="1"/>
</dbReference>
<keyword evidence="8 11" id="KW-1133">Transmembrane helix</keyword>
<dbReference type="FunFam" id="1.10.287.130:FF:000001">
    <property type="entry name" value="Two-component sensor histidine kinase"/>
    <property type="match status" value="1"/>
</dbReference>
<evidence type="ECO:0000256" key="10">
    <source>
        <dbReference type="ARBA" id="ARBA00023136"/>
    </source>
</evidence>
<evidence type="ECO:0000313" key="14">
    <source>
        <dbReference type="EMBL" id="PNU01258.1"/>
    </source>
</evidence>
<dbReference type="InterPro" id="IPR004358">
    <property type="entry name" value="Sig_transdc_His_kin-like_C"/>
</dbReference>
<evidence type="ECO:0000256" key="2">
    <source>
        <dbReference type="ARBA" id="ARBA00004370"/>
    </source>
</evidence>
<dbReference type="Pfam" id="PF00512">
    <property type="entry name" value="HisKA"/>
    <property type="match status" value="1"/>
</dbReference>
<evidence type="ECO:0000259" key="12">
    <source>
        <dbReference type="PROSITE" id="PS50109"/>
    </source>
</evidence>
<dbReference type="CDD" id="cd00082">
    <property type="entry name" value="HisKA"/>
    <property type="match status" value="1"/>
</dbReference>
<accession>A0A2K2FR58</accession>
<dbReference type="FunFam" id="3.30.565.10:FF:000006">
    <property type="entry name" value="Sensor histidine kinase WalK"/>
    <property type="match status" value="1"/>
</dbReference>
<dbReference type="OrthoDB" id="9786919at2"/>
<dbReference type="Gene3D" id="6.10.340.10">
    <property type="match status" value="1"/>
</dbReference>
<keyword evidence="6 11" id="KW-0812">Transmembrane</keyword>
<evidence type="ECO:0000256" key="1">
    <source>
        <dbReference type="ARBA" id="ARBA00000085"/>
    </source>
</evidence>
<sequence length="464" mass="52068">MKLKARLITGNLLATMLTLLLVGILVMEGIKQLSISSIEQQLIEQSKLAEIYISQMHIIKNDSSEDLSSETASGVISKLGLILGNIRIYDENYSLLASSKSNEKDSITEYENKKILEAASKGNYAYIIRDNRIYFASPVCVQENTIAILEIIYPLTFFRDFTGRFINILFIGAGLFTILITFLIANIAAKVTKPINKLAVAAENYANRNFVPLKIKGSDEIAQLYRSFNAMGAQLQDYIQRQKQFVSNVSHELRTPLTAIKGYSELLMDEVKGHPDMEKAVYHLNNESRRLAKLVDEVLTLSRIDSNKESFQFGRLNLSSIVKETIEKMSLRAQKYGIRIVSGIEPDIFIWGDREKLIQMIVNLLDNAFKFSPSPSTVEVKLHRDANMALLSITDQGIGIPEKEAEKVFERFYRAENARNITGTGLGLPIVKYIVEEHKGSIELKPGIEKGTAAKVRLPVLQQG</sequence>
<evidence type="ECO:0000256" key="4">
    <source>
        <dbReference type="ARBA" id="ARBA00022553"/>
    </source>
</evidence>
<evidence type="ECO:0000256" key="11">
    <source>
        <dbReference type="SAM" id="Phobius"/>
    </source>
</evidence>
<dbReference type="InterPro" id="IPR003594">
    <property type="entry name" value="HATPase_dom"/>
</dbReference>
<comment type="catalytic activity">
    <reaction evidence="1">
        <text>ATP + protein L-histidine = ADP + protein N-phospho-L-histidine.</text>
        <dbReference type="EC" id="2.7.13.3"/>
    </reaction>
</comment>
<evidence type="ECO:0000256" key="8">
    <source>
        <dbReference type="ARBA" id="ARBA00022989"/>
    </source>
</evidence>
<evidence type="ECO:0000256" key="5">
    <source>
        <dbReference type="ARBA" id="ARBA00022679"/>
    </source>
</evidence>
<keyword evidence="5" id="KW-0808">Transferase</keyword>
<dbReference type="InterPro" id="IPR003660">
    <property type="entry name" value="HAMP_dom"/>
</dbReference>
<dbReference type="Pfam" id="PF00672">
    <property type="entry name" value="HAMP"/>
    <property type="match status" value="1"/>
</dbReference>
<proteinExistence type="predicted"/>
<dbReference type="SMART" id="SM00388">
    <property type="entry name" value="HisKA"/>
    <property type="match status" value="1"/>
</dbReference>
<dbReference type="PROSITE" id="PS50885">
    <property type="entry name" value="HAMP"/>
    <property type="match status" value="1"/>
</dbReference>
<dbReference type="PRINTS" id="PR00344">
    <property type="entry name" value="BCTRLSENSOR"/>
</dbReference>
<feature type="transmembrane region" description="Helical" evidence="11">
    <location>
        <begin position="12"/>
        <end position="30"/>
    </location>
</feature>
<keyword evidence="4" id="KW-0597">Phosphoprotein</keyword>
<dbReference type="InterPro" id="IPR050428">
    <property type="entry name" value="TCS_sensor_his_kinase"/>
</dbReference>
<feature type="domain" description="Histidine kinase" evidence="12">
    <location>
        <begin position="248"/>
        <end position="462"/>
    </location>
</feature>
<keyword evidence="15" id="KW-1185">Reference proteome</keyword>
<reference evidence="14 15" key="1">
    <citation type="submission" date="2017-06" db="EMBL/GenBank/DDBJ databases">
        <title>Investigating the central metabolism of Clostridium thermosuccinogenes.</title>
        <authorList>
            <person name="Koendjbiharie J.G."/>
            <person name="van Kranenburg R."/>
        </authorList>
    </citation>
    <scope>NUCLEOTIDE SEQUENCE [LARGE SCALE GENOMIC DNA]</scope>
    <source>
        <strain evidence="14 15">DSM 5806</strain>
    </source>
</reference>
<feature type="transmembrane region" description="Helical" evidence="11">
    <location>
        <begin position="165"/>
        <end position="189"/>
    </location>
</feature>
<dbReference type="Proteomes" id="UP000236151">
    <property type="component" value="Unassembled WGS sequence"/>
</dbReference>
<dbReference type="SUPFAM" id="SSF158472">
    <property type="entry name" value="HAMP domain-like"/>
    <property type="match status" value="1"/>
</dbReference>
<evidence type="ECO:0000259" key="13">
    <source>
        <dbReference type="PROSITE" id="PS50885"/>
    </source>
</evidence>
<keyword evidence="7" id="KW-0418">Kinase</keyword>
<dbReference type="InterPro" id="IPR036890">
    <property type="entry name" value="HATPase_C_sf"/>
</dbReference>
<dbReference type="InterPro" id="IPR005467">
    <property type="entry name" value="His_kinase_dom"/>
</dbReference>
<dbReference type="Pfam" id="PF02518">
    <property type="entry name" value="HATPase_c"/>
    <property type="match status" value="1"/>
</dbReference>
<dbReference type="Gene3D" id="3.30.565.10">
    <property type="entry name" value="Histidine kinase-like ATPase, C-terminal domain"/>
    <property type="match status" value="1"/>
</dbReference>
<dbReference type="RefSeq" id="WP_103080114.1">
    <property type="nucleotide sequence ID" value="NZ_CP021850.1"/>
</dbReference>
<dbReference type="AlphaFoldDB" id="A0A2K2FR58"/>
<keyword evidence="10 11" id="KW-0472">Membrane</keyword>
<dbReference type="SMART" id="SM00304">
    <property type="entry name" value="HAMP"/>
    <property type="match status" value="1"/>
</dbReference>
<dbReference type="PROSITE" id="PS50109">
    <property type="entry name" value="HIS_KIN"/>
    <property type="match status" value="1"/>
</dbReference>
<evidence type="ECO:0000256" key="9">
    <source>
        <dbReference type="ARBA" id="ARBA00023012"/>
    </source>
</evidence>
<evidence type="ECO:0000256" key="3">
    <source>
        <dbReference type="ARBA" id="ARBA00012438"/>
    </source>
</evidence>
<dbReference type="CDD" id="cd06225">
    <property type="entry name" value="HAMP"/>
    <property type="match status" value="1"/>
</dbReference>
<comment type="caution">
    <text evidence="14">The sequence shown here is derived from an EMBL/GenBank/DDBJ whole genome shotgun (WGS) entry which is preliminary data.</text>
</comment>
<dbReference type="GO" id="GO:0000155">
    <property type="term" value="F:phosphorelay sensor kinase activity"/>
    <property type="evidence" value="ECO:0007669"/>
    <property type="project" value="InterPro"/>
</dbReference>
<dbReference type="InterPro" id="IPR036097">
    <property type="entry name" value="HisK_dim/P_sf"/>
</dbReference>
<dbReference type="EMBL" id="NIOJ01000003">
    <property type="protein sequence ID" value="PNU01258.1"/>
    <property type="molecule type" value="Genomic_DNA"/>
</dbReference>
<dbReference type="InterPro" id="IPR003661">
    <property type="entry name" value="HisK_dim/P_dom"/>
</dbReference>
<feature type="domain" description="HAMP" evidence="13">
    <location>
        <begin position="189"/>
        <end position="240"/>
    </location>
</feature>